<dbReference type="PANTHER" id="PTHR17490">
    <property type="entry name" value="SUA5"/>
    <property type="match status" value="1"/>
</dbReference>
<evidence type="ECO:0000256" key="9">
    <source>
        <dbReference type="ARBA" id="ARBA00022840"/>
    </source>
</evidence>
<organism evidence="13 14">
    <name type="scientific">Candidatus Spechtbacteria bacterium RIFCSPHIGHO2_01_FULL_43_30</name>
    <dbReference type="NCBI Taxonomy" id="1802158"/>
    <lineage>
        <taxon>Bacteria</taxon>
        <taxon>Candidatus Spechtiibacteriota</taxon>
    </lineage>
</organism>
<reference evidence="13 14" key="1">
    <citation type="journal article" date="2016" name="Nat. Commun.">
        <title>Thousands of microbial genomes shed light on interconnected biogeochemical processes in an aquifer system.</title>
        <authorList>
            <person name="Anantharaman K."/>
            <person name="Brown C.T."/>
            <person name="Hug L.A."/>
            <person name="Sharon I."/>
            <person name="Castelle C.J."/>
            <person name="Probst A.J."/>
            <person name="Thomas B.C."/>
            <person name="Singh A."/>
            <person name="Wilkins M.J."/>
            <person name="Karaoz U."/>
            <person name="Brodie E.L."/>
            <person name="Williams K.H."/>
            <person name="Hubbard S.S."/>
            <person name="Banfield J.F."/>
        </authorList>
    </citation>
    <scope>NUCLEOTIDE SEQUENCE [LARGE SCALE GENOMIC DNA]</scope>
</reference>
<dbReference type="InterPro" id="IPR006070">
    <property type="entry name" value="Sua5-like_dom"/>
</dbReference>
<comment type="catalytic activity">
    <reaction evidence="11">
        <text>L-threonine + hydrogencarbonate + ATP = L-threonylcarbamoyladenylate + diphosphate + H2O</text>
        <dbReference type="Rhea" id="RHEA:36407"/>
        <dbReference type="ChEBI" id="CHEBI:15377"/>
        <dbReference type="ChEBI" id="CHEBI:17544"/>
        <dbReference type="ChEBI" id="CHEBI:30616"/>
        <dbReference type="ChEBI" id="CHEBI:33019"/>
        <dbReference type="ChEBI" id="CHEBI:57926"/>
        <dbReference type="ChEBI" id="CHEBI:73682"/>
        <dbReference type="EC" id="2.7.7.87"/>
    </reaction>
</comment>
<evidence type="ECO:0000256" key="1">
    <source>
        <dbReference type="ARBA" id="ARBA00004496"/>
    </source>
</evidence>
<gene>
    <name evidence="13" type="ORF">A2827_00385</name>
</gene>
<dbReference type="GO" id="GO:0005524">
    <property type="term" value="F:ATP binding"/>
    <property type="evidence" value="ECO:0007669"/>
    <property type="project" value="UniProtKB-KW"/>
</dbReference>
<dbReference type="GO" id="GO:0006450">
    <property type="term" value="P:regulation of translational fidelity"/>
    <property type="evidence" value="ECO:0007669"/>
    <property type="project" value="TreeGrafter"/>
</dbReference>
<dbReference type="PROSITE" id="PS51163">
    <property type="entry name" value="YRDC"/>
    <property type="match status" value="1"/>
</dbReference>
<evidence type="ECO:0000256" key="8">
    <source>
        <dbReference type="ARBA" id="ARBA00022741"/>
    </source>
</evidence>
<dbReference type="GO" id="GO:0005737">
    <property type="term" value="C:cytoplasm"/>
    <property type="evidence" value="ECO:0007669"/>
    <property type="project" value="UniProtKB-SubCell"/>
</dbReference>
<evidence type="ECO:0000256" key="10">
    <source>
        <dbReference type="ARBA" id="ARBA00029774"/>
    </source>
</evidence>
<keyword evidence="4" id="KW-0963">Cytoplasm</keyword>
<dbReference type="GO" id="GO:0061710">
    <property type="term" value="F:L-threonylcarbamoyladenylate synthase"/>
    <property type="evidence" value="ECO:0007669"/>
    <property type="project" value="UniProtKB-EC"/>
</dbReference>
<dbReference type="InterPro" id="IPR017945">
    <property type="entry name" value="DHBP_synth_RibB-like_a/b_dom"/>
</dbReference>
<comment type="similarity">
    <text evidence="2">Belongs to the SUA5 family.</text>
</comment>
<dbReference type="GO" id="GO:0003725">
    <property type="term" value="F:double-stranded RNA binding"/>
    <property type="evidence" value="ECO:0007669"/>
    <property type="project" value="InterPro"/>
</dbReference>
<comment type="caution">
    <text evidence="13">The sequence shown here is derived from an EMBL/GenBank/DDBJ whole genome shotgun (WGS) entry which is preliminary data.</text>
</comment>
<dbReference type="AlphaFoldDB" id="A0A1G2H8Q9"/>
<sequence>MKIIKLSEKTAIEQAISTLKHSGSIVYPTDTVYGLGVNPFDDFIMRRLFRIKKRPSEKAVPLIVKNIAMAKKLAYIDSSAEKILKAIWPGSVSVVLKKRDIVPNWITSGKDTISLRMPNNDFCIALIRAFNGPITSTSANISGEEPMTDAAKVYERFRKETFRPDLIIDAGVLEQGQASTILDLSQGKPRILRVGPVSAKEIADIFKVK</sequence>
<keyword evidence="9" id="KW-0067">ATP-binding</keyword>
<dbReference type="PANTHER" id="PTHR17490:SF16">
    <property type="entry name" value="THREONYLCARBAMOYL-AMP SYNTHASE"/>
    <property type="match status" value="1"/>
</dbReference>
<feature type="domain" description="YrdC-like" evidence="12">
    <location>
        <begin position="9"/>
        <end position="197"/>
    </location>
</feature>
<evidence type="ECO:0000256" key="5">
    <source>
        <dbReference type="ARBA" id="ARBA00022679"/>
    </source>
</evidence>
<dbReference type="Proteomes" id="UP000177932">
    <property type="component" value="Unassembled WGS sequence"/>
</dbReference>
<evidence type="ECO:0000313" key="14">
    <source>
        <dbReference type="Proteomes" id="UP000177932"/>
    </source>
</evidence>
<evidence type="ECO:0000256" key="7">
    <source>
        <dbReference type="ARBA" id="ARBA00022695"/>
    </source>
</evidence>
<comment type="subcellular location">
    <subcellularLocation>
        <location evidence="1">Cytoplasm</location>
    </subcellularLocation>
</comment>
<keyword evidence="8" id="KW-0547">Nucleotide-binding</keyword>
<keyword evidence="5" id="KW-0808">Transferase</keyword>
<evidence type="ECO:0000313" key="13">
    <source>
        <dbReference type="EMBL" id="OGZ58729.1"/>
    </source>
</evidence>
<evidence type="ECO:0000256" key="4">
    <source>
        <dbReference type="ARBA" id="ARBA00022490"/>
    </source>
</evidence>
<evidence type="ECO:0000256" key="2">
    <source>
        <dbReference type="ARBA" id="ARBA00007663"/>
    </source>
</evidence>
<evidence type="ECO:0000256" key="6">
    <source>
        <dbReference type="ARBA" id="ARBA00022694"/>
    </source>
</evidence>
<dbReference type="Pfam" id="PF01300">
    <property type="entry name" value="Sua5_yciO_yrdC"/>
    <property type="match status" value="1"/>
</dbReference>
<dbReference type="SUPFAM" id="SSF55821">
    <property type="entry name" value="YrdC/RibB"/>
    <property type="match status" value="1"/>
</dbReference>
<keyword evidence="7" id="KW-0548">Nucleotidyltransferase</keyword>
<evidence type="ECO:0000256" key="3">
    <source>
        <dbReference type="ARBA" id="ARBA00012584"/>
    </source>
</evidence>
<dbReference type="STRING" id="1802158.A2827_00385"/>
<dbReference type="EMBL" id="MHOD01000001">
    <property type="protein sequence ID" value="OGZ58729.1"/>
    <property type="molecule type" value="Genomic_DNA"/>
</dbReference>
<dbReference type="EC" id="2.7.7.87" evidence="3"/>
<dbReference type="Gene3D" id="3.90.870.10">
    <property type="entry name" value="DHBP synthase"/>
    <property type="match status" value="1"/>
</dbReference>
<dbReference type="InterPro" id="IPR050156">
    <property type="entry name" value="TC-AMP_synthase_SUA5"/>
</dbReference>
<dbReference type="GO" id="GO:0000049">
    <property type="term" value="F:tRNA binding"/>
    <property type="evidence" value="ECO:0007669"/>
    <property type="project" value="TreeGrafter"/>
</dbReference>
<name>A0A1G2H8Q9_9BACT</name>
<evidence type="ECO:0000256" key="11">
    <source>
        <dbReference type="ARBA" id="ARBA00048366"/>
    </source>
</evidence>
<accession>A0A1G2H8Q9</accession>
<dbReference type="NCBIfam" id="TIGR00057">
    <property type="entry name" value="L-threonylcarbamoyladenylate synthase"/>
    <property type="match status" value="1"/>
</dbReference>
<dbReference type="GO" id="GO:0008033">
    <property type="term" value="P:tRNA processing"/>
    <property type="evidence" value="ECO:0007669"/>
    <property type="project" value="UniProtKB-KW"/>
</dbReference>
<keyword evidence="6" id="KW-0819">tRNA processing</keyword>
<proteinExistence type="inferred from homology"/>
<protein>
    <recommendedName>
        <fullName evidence="10">L-threonylcarbamoyladenylate synthase</fullName>
        <ecNumber evidence="3">2.7.7.87</ecNumber>
    </recommendedName>
    <alternativeName>
        <fullName evidence="10">L-threonylcarbamoyladenylate synthase</fullName>
    </alternativeName>
</protein>
<evidence type="ECO:0000259" key="12">
    <source>
        <dbReference type="PROSITE" id="PS51163"/>
    </source>
</evidence>